<proteinExistence type="predicted"/>
<dbReference type="Proteomes" id="UP001215712">
    <property type="component" value="Unassembled WGS sequence"/>
</dbReference>
<gene>
    <name evidence="6" type="ORF">N7493_002026</name>
</gene>
<dbReference type="GO" id="GO:0006351">
    <property type="term" value="P:DNA-templated transcription"/>
    <property type="evidence" value="ECO:0007669"/>
    <property type="project" value="InterPro"/>
</dbReference>
<evidence type="ECO:0000256" key="4">
    <source>
        <dbReference type="SAM" id="MobiDB-lite"/>
    </source>
</evidence>
<dbReference type="GO" id="GO:0000435">
    <property type="term" value="P:positive regulation of transcription from RNA polymerase II promoter by galactose"/>
    <property type="evidence" value="ECO:0007669"/>
    <property type="project" value="TreeGrafter"/>
</dbReference>
<reference evidence="6" key="2">
    <citation type="submission" date="2023-01" db="EMBL/GenBank/DDBJ databases">
        <authorList>
            <person name="Petersen C."/>
        </authorList>
    </citation>
    <scope>NUCLEOTIDE SEQUENCE</scope>
    <source>
        <strain evidence="6">IBT 17514</strain>
    </source>
</reference>
<organism evidence="6 7">
    <name type="scientific">Penicillium malachiteum</name>
    <dbReference type="NCBI Taxonomy" id="1324776"/>
    <lineage>
        <taxon>Eukaryota</taxon>
        <taxon>Fungi</taxon>
        <taxon>Dikarya</taxon>
        <taxon>Ascomycota</taxon>
        <taxon>Pezizomycotina</taxon>
        <taxon>Eurotiomycetes</taxon>
        <taxon>Eurotiomycetidae</taxon>
        <taxon>Eurotiales</taxon>
        <taxon>Aspergillaceae</taxon>
        <taxon>Penicillium</taxon>
    </lineage>
</organism>
<dbReference type="GO" id="GO:0005634">
    <property type="term" value="C:nucleus"/>
    <property type="evidence" value="ECO:0007669"/>
    <property type="project" value="TreeGrafter"/>
</dbReference>
<feature type="region of interest" description="Disordered" evidence="4">
    <location>
        <begin position="229"/>
        <end position="248"/>
    </location>
</feature>
<dbReference type="GO" id="GO:0000978">
    <property type="term" value="F:RNA polymerase II cis-regulatory region sequence-specific DNA binding"/>
    <property type="evidence" value="ECO:0007669"/>
    <property type="project" value="TreeGrafter"/>
</dbReference>
<dbReference type="CDD" id="cd12148">
    <property type="entry name" value="fungal_TF_MHR"/>
    <property type="match status" value="1"/>
</dbReference>
<keyword evidence="7" id="KW-1185">Reference proteome</keyword>
<dbReference type="PANTHER" id="PTHR47424">
    <property type="entry name" value="REGULATORY PROTEIN GAL4"/>
    <property type="match status" value="1"/>
</dbReference>
<dbReference type="PANTHER" id="PTHR47424:SF12">
    <property type="entry name" value="TRANSCRIPTION FACTOR ASQA"/>
    <property type="match status" value="1"/>
</dbReference>
<dbReference type="Pfam" id="PF04082">
    <property type="entry name" value="Fungal_trans"/>
    <property type="match status" value="1"/>
</dbReference>
<dbReference type="InterPro" id="IPR051127">
    <property type="entry name" value="Fungal_SecMet_Regulators"/>
</dbReference>
<dbReference type="AlphaFoldDB" id="A0AAD6N0X9"/>
<dbReference type="SMART" id="SM00906">
    <property type="entry name" value="Fungal_trans"/>
    <property type="match status" value="1"/>
</dbReference>
<feature type="domain" description="Xylanolytic transcriptional activator regulatory" evidence="5">
    <location>
        <begin position="169"/>
        <end position="241"/>
    </location>
</feature>
<evidence type="ECO:0000313" key="6">
    <source>
        <dbReference type="EMBL" id="KAJ5738871.1"/>
    </source>
</evidence>
<dbReference type="GO" id="GO:0000981">
    <property type="term" value="F:DNA-binding transcription factor activity, RNA polymerase II-specific"/>
    <property type="evidence" value="ECO:0007669"/>
    <property type="project" value="TreeGrafter"/>
</dbReference>
<evidence type="ECO:0000313" key="7">
    <source>
        <dbReference type="Proteomes" id="UP001215712"/>
    </source>
</evidence>
<keyword evidence="3" id="KW-0539">Nucleus</keyword>
<dbReference type="GO" id="GO:0008270">
    <property type="term" value="F:zinc ion binding"/>
    <property type="evidence" value="ECO:0007669"/>
    <property type="project" value="InterPro"/>
</dbReference>
<evidence type="ECO:0000256" key="1">
    <source>
        <dbReference type="ARBA" id="ARBA00023015"/>
    </source>
</evidence>
<keyword evidence="2" id="KW-0804">Transcription</keyword>
<reference evidence="6" key="1">
    <citation type="journal article" date="2023" name="IMA Fungus">
        <title>Comparative genomic study of the Penicillium genus elucidates a diverse pangenome and 15 lateral gene transfer events.</title>
        <authorList>
            <person name="Petersen C."/>
            <person name="Sorensen T."/>
            <person name="Nielsen M.R."/>
            <person name="Sondergaard T.E."/>
            <person name="Sorensen J.L."/>
            <person name="Fitzpatrick D.A."/>
            <person name="Frisvad J.C."/>
            <person name="Nielsen K.L."/>
        </authorList>
    </citation>
    <scope>NUCLEOTIDE SEQUENCE</scope>
    <source>
        <strain evidence="6">IBT 17514</strain>
    </source>
</reference>
<comment type="caution">
    <text evidence="6">The sequence shown here is derived from an EMBL/GenBank/DDBJ whole genome shotgun (WGS) entry which is preliminary data.</text>
</comment>
<evidence type="ECO:0000259" key="5">
    <source>
        <dbReference type="SMART" id="SM00906"/>
    </source>
</evidence>
<sequence>MSNQMVLHATASTLLDGTMDGNQEENPAQQAALSAEDPFTAGEFLSSTQEEYFLDLFWKSYHTCLFPILNEAQFMAHYQSLWAVSEHKRKPCALVDITVAICMQYGVSQLDHQQQKSIIDGDPSVAGRWYFRRCQQIVMYQLESPTISTVQALMLCCIYLCNGSFQNMSATMGALAARAAYAIGLHVAPLSTLPTPERELRKRLWWALYELDAKVGMKLGRPFLLSRSATEPELPDDQPETAKDSGSHLAHLGDRKTWLSFHLYSSKLFILAREIHENFYERDLNLTQGQVIWDHPQLLESHAKFVQAHAGSLHQWVDEVPNALKTDRKENGTPFSTDGTKLNIEPFAPVWLQRQRLNLELIYHNLSINIHRPFISFTPGPTLNTTESMATKCALHAMALINIIHQTLSSTTILTGWHEAFQWQWNASMTIVGFVLAYPRGVLAPKAIEAIELSIAVCEIFGEKFAVANSAATILRNLSPKINFLQQYHPDIHPTLQEAGTGQEIPTGGLIKPAAGTEWLDSLMGGSSEIDSSLMMPVQDMFQMAYSIEQWIDLDNLLPTLEGESWNMQGPGLGAF</sequence>
<protein>
    <recommendedName>
        <fullName evidence="5">Xylanolytic transcriptional activator regulatory domain-containing protein</fullName>
    </recommendedName>
</protein>
<evidence type="ECO:0000256" key="3">
    <source>
        <dbReference type="ARBA" id="ARBA00023242"/>
    </source>
</evidence>
<dbReference type="EMBL" id="JAQJAN010000002">
    <property type="protein sequence ID" value="KAJ5738871.1"/>
    <property type="molecule type" value="Genomic_DNA"/>
</dbReference>
<evidence type="ECO:0000256" key="2">
    <source>
        <dbReference type="ARBA" id="ARBA00023163"/>
    </source>
</evidence>
<accession>A0AAD6N0X9</accession>
<name>A0AAD6N0X9_9EURO</name>
<keyword evidence="1" id="KW-0805">Transcription regulation</keyword>
<dbReference type="InterPro" id="IPR007219">
    <property type="entry name" value="XnlR_reg_dom"/>
</dbReference>